<keyword evidence="4" id="KW-0804">Transcription</keyword>
<dbReference type="SUPFAM" id="SSF53850">
    <property type="entry name" value="Periplasmic binding protein-like II"/>
    <property type="match status" value="1"/>
</dbReference>
<organism evidence="6 7">
    <name type="scientific">Qipengyuania qiaonensis</name>
    <dbReference type="NCBI Taxonomy" id="2867240"/>
    <lineage>
        <taxon>Bacteria</taxon>
        <taxon>Pseudomonadati</taxon>
        <taxon>Pseudomonadota</taxon>
        <taxon>Alphaproteobacteria</taxon>
        <taxon>Sphingomonadales</taxon>
        <taxon>Erythrobacteraceae</taxon>
        <taxon>Qipengyuania</taxon>
    </lineage>
</organism>
<dbReference type="InterPro" id="IPR005119">
    <property type="entry name" value="LysR_subst-bd"/>
</dbReference>
<dbReference type="InterPro" id="IPR058163">
    <property type="entry name" value="LysR-type_TF_proteobact-type"/>
</dbReference>
<reference evidence="6 7" key="1">
    <citation type="submission" date="2021-08" db="EMBL/GenBank/DDBJ databases">
        <title>Comparative Genomics Analysis of the Genus Qipengyuania Reveals Extensive Genetic Diversity and Metabolic Versatility, Including the Description of Fifteen Novel Species.</title>
        <authorList>
            <person name="Liu Y."/>
        </authorList>
    </citation>
    <scope>NUCLEOTIDE SEQUENCE [LARGE SCALE GENOMIC DNA]</scope>
    <source>
        <strain evidence="6 7">6D47A</strain>
    </source>
</reference>
<evidence type="ECO:0000256" key="4">
    <source>
        <dbReference type="ARBA" id="ARBA00023163"/>
    </source>
</evidence>
<dbReference type="Proteomes" id="UP000755104">
    <property type="component" value="Unassembled WGS sequence"/>
</dbReference>
<evidence type="ECO:0000256" key="3">
    <source>
        <dbReference type="ARBA" id="ARBA00023125"/>
    </source>
</evidence>
<dbReference type="PROSITE" id="PS50931">
    <property type="entry name" value="HTH_LYSR"/>
    <property type="match status" value="1"/>
</dbReference>
<gene>
    <name evidence="6" type="ORF">K3174_03650</name>
</gene>
<comment type="caution">
    <text evidence="6">The sequence shown here is derived from an EMBL/GenBank/DDBJ whole genome shotgun (WGS) entry which is preliminary data.</text>
</comment>
<dbReference type="RefSeq" id="WP_221555624.1">
    <property type="nucleotide sequence ID" value="NZ_JAIGNO010000002.1"/>
</dbReference>
<name>A0ABS7J2R0_9SPHN</name>
<sequence>MGHWRPTSEDLALLGAVIRSGGVNAAARELGRPKQTVSRQIARLEGAAGTALFERARGAMRPTPLALVLLPYSEIVLAAESNAAIALAKYNGMPSGTLTVRAQAVFAQSIVAPSIARLLSKYQALNVELRVENARREPIDPDVDVAITLGKPRDPELKIRLIARLPVGLYAPAAERPPEAMEKAKIERLPRIVYGRDLQQPWLLEKGTEQWVLDQPAIALVDEPEAALQMLVNLEEACGLLPRFMAEPMVQAGSLRRLAPDWSGRDVRIYFAVSPGRSQIPAVVALAKEITAYAPTNQGWSI</sequence>
<keyword evidence="3" id="KW-0238">DNA-binding</keyword>
<keyword evidence="7" id="KW-1185">Reference proteome</keyword>
<evidence type="ECO:0000259" key="5">
    <source>
        <dbReference type="PROSITE" id="PS50931"/>
    </source>
</evidence>
<proteinExistence type="inferred from homology"/>
<accession>A0ABS7J2R0</accession>
<comment type="similarity">
    <text evidence="1">Belongs to the LysR transcriptional regulatory family.</text>
</comment>
<dbReference type="PANTHER" id="PTHR30537">
    <property type="entry name" value="HTH-TYPE TRANSCRIPTIONAL REGULATOR"/>
    <property type="match status" value="1"/>
</dbReference>
<keyword evidence="2" id="KW-0805">Transcription regulation</keyword>
<dbReference type="Gene3D" id="3.40.190.290">
    <property type="match status" value="1"/>
</dbReference>
<dbReference type="Pfam" id="PF03466">
    <property type="entry name" value="LysR_substrate"/>
    <property type="match status" value="1"/>
</dbReference>
<dbReference type="Pfam" id="PF00126">
    <property type="entry name" value="HTH_1"/>
    <property type="match status" value="1"/>
</dbReference>
<dbReference type="SUPFAM" id="SSF46785">
    <property type="entry name" value="Winged helix' DNA-binding domain"/>
    <property type="match status" value="1"/>
</dbReference>
<dbReference type="Gene3D" id="1.10.10.10">
    <property type="entry name" value="Winged helix-like DNA-binding domain superfamily/Winged helix DNA-binding domain"/>
    <property type="match status" value="1"/>
</dbReference>
<dbReference type="InterPro" id="IPR036388">
    <property type="entry name" value="WH-like_DNA-bd_sf"/>
</dbReference>
<evidence type="ECO:0000313" key="7">
    <source>
        <dbReference type="Proteomes" id="UP000755104"/>
    </source>
</evidence>
<evidence type="ECO:0000256" key="2">
    <source>
        <dbReference type="ARBA" id="ARBA00023015"/>
    </source>
</evidence>
<dbReference type="InterPro" id="IPR036390">
    <property type="entry name" value="WH_DNA-bd_sf"/>
</dbReference>
<evidence type="ECO:0000313" key="6">
    <source>
        <dbReference type="EMBL" id="MBX7481610.1"/>
    </source>
</evidence>
<dbReference type="PANTHER" id="PTHR30537:SF3">
    <property type="entry name" value="TRANSCRIPTIONAL REGULATORY PROTEIN"/>
    <property type="match status" value="1"/>
</dbReference>
<protein>
    <submittedName>
        <fullName evidence="6">LysR family transcriptional regulator</fullName>
    </submittedName>
</protein>
<feature type="domain" description="HTH lysR-type" evidence="5">
    <location>
        <begin position="6"/>
        <end position="63"/>
    </location>
</feature>
<dbReference type="EMBL" id="JAIGNO010000002">
    <property type="protein sequence ID" value="MBX7481610.1"/>
    <property type="molecule type" value="Genomic_DNA"/>
</dbReference>
<dbReference type="InterPro" id="IPR000847">
    <property type="entry name" value="LysR_HTH_N"/>
</dbReference>
<evidence type="ECO:0000256" key="1">
    <source>
        <dbReference type="ARBA" id="ARBA00009437"/>
    </source>
</evidence>